<feature type="compositionally biased region" description="Basic residues" evidence="1">
    <location>
        <begin position="524"/>
        <end position="538"/>
    </location>
</feature>
<reference evidence="2 3" key="1">
    <citation type="submission" date="2018-06" db="EMBL/GenBank/DDBJ databases">
        <title>A transcriptomic atlas of mushroom development highlights an independent origin of complex multicellularity.</title>
        <authorList>
            <consortium name="DOE Joint Genome Institute"/>
            <person name="Krizsan K."/>
            <person name="Almasi E."/>
            <person name="Merenyi Z."/>
            <person name="Sahu N."/>
            <person name="Viragh M."/>
            <person name="Koszo T."/>
            <person name="Mondo S."/>
            <person name="Kiss B."/>
            <person name="Balint B."/>
            <person name="Kues U."/>
            <person name="Barry K."/>
            <person name="Hegedus J.C."/>
            <person name="Henrissat B."/>
            <person name="Johnson J."/>
            <person name="Lipzen A."/>
            <person name="Ohm R."/>
            <person name="Nagy I."/>
            <person name="Pangilinan J."/>
            <person name="Yan J."/>
            <person name="Xiong Y."/>
            <person name="Grigoriev I.V."/>
            <person name="Hibbett D.S."/>
            <person name="Nagy L.G."/>
        </authorList>
    </citation>
    <scope>NUCLEOTIDE SEQUENCE [LARGE SCALE GENOMIC DNA]</scope>
    <source>
        <strain evidence="2 3">SZMC22713</strain>
    </source>
</reference>
<dbReference type="STRING" id="50990.A0A4Y7PV34"/>
<accession>A0A4Y7PV34</accession>
<proteinExistence type="predicted"/>
<protein>
    <submittedName>
        <fullName evidence="2">Uncharacterized protein</fullName>
    </submittedName>
</protein>
<evidence type="ECO:0000313" key="2">
    <source>
        <dbReference type="EMBL" id="TDL18918.1"/>
    </source>
</evidence>
<evidence type="ECO:0000256" key="1">
    <source>
        <dbReference type="SAM" id="MobiDB-lite"/>
    </source>
</evidence>
<organism evidence="2 3">
    <name type="scientific">Rickenella mellea</name>
    <dbReference type="NCBI Taxonomy" id="50990"/>
    <lineage>
        <taxon>Eukaryota</taxon>
        <taxon>Fungi</taxon>
        <taxon>Dikarya</taxon>
        <taxon>Basidiomycota</taxon>
        <taxon>Agaricomycotina</taxon>
        <taxon>Agaricomycetes</taxon>
        <taxon>Hymenochaetales</taxon>
        <taxon>Rickenellaceae</taxon>
        <taxon>Rickenella</taxon>
    </lineage>
</organism>
<dbReference type="VEuPathDB" id="FungiDB:BD410DRAFT_900558"/>
<dbReference type="AlphaFoldDB" id="A0A4Y7PV34"/>
<feature type="compositionally biased region" description="Polar residues" evidence="1">
    <location>
        <begin position="577"/>
        <end position="630"/>
    </location>
</feature>
<feature type="compositionally biased region" description="Low complexity" evidence="1">
    <location>
        <begin position="557"/>
        <end position="576"/>
    </location>
</feature>
<feature type="compositionally biased region" description="Polar residues" evidence="1">
    <location>
        <begin position="342"/>
        <end position="366"/>
    </location>
</feature>
<feature type="compositionally biased region" description="Low complexity" evidence="1">
    <location>
        <begin position="374"/>
        <end position="392"/>
    </location>
</feature>
<dbReference type="Proteomes" id="UP000294933">
    <property type="component" value="Unassembled WGS sequence"/>
</dbReference>
<gene>
    <name evidence="2" type="ORF">BD410DRAFT_900558</name>
</gene>
<feature type="compositionally biased region" description="Basic and acidic residues" evidence="1">
    <location>
        <begin position="237"/>
        <end position="255"/>
    </location>
</feature>
<feature type="compositionally biased region" description="Basic and acidic residues" evidence="1">
    <location>
        <begin position="423"/>
        <end position="440"/>
    </location>
</feature>
<feature type="region of interest" description="Disordered" evidence="1">
    <location>
        <begin position="181"/>
        <end position="265"/>
    </location>
</feature>
<dbReference type="OrthoDB" id="3218262at2759"/>
<evidence type="ECO:0000313" key="3">
    <source>
        <dbReference type="Proteomes" id="UP000294933"/>
    </source>
</evidence>
<name>A0A4Y7PV34_9AGAM</name>
<feature type="region of interest" description="Disordered" evidence="1">
    <location>
        <begin position="335"/>
        <end position="636"/>
    </location>
</feature>
<keyword evidence="3" id="KW-1185">Reference proteome</keyword>
<feature type="compositionally biased region" description="Polar residues" evidence="1">
    <location>
        <begin position="409"/>
        <end position="422"/>
    </location>
</feature>
<feature type="region of interest" description="Disordered" evidence="1">
    <location>
        <begin position="1"/>
        <end position="34"/>
    </location>
</feature>
<sequence>MSMYTPVFPPPVKASKRPPTPNSSMSTVAQETRVADPDALSEFHLALASLPYELCPSSRPSSPQSSLRVEALQTKIERALTNDTYINDFVNLRCTRRGAVPQLRHEVPRDDEDISYILPDTEEEWFEWEKMVAERRLTSKPTNTKGKGKMKVKGFIAADKTLPAQEKVANWREALVHADADADAPSLSSPSHPQPTKIGPPYGVKKSSTLPFRVVKGSRALTGKPKARSLQTANGDPKPKQVPEGDVGESSRKPEVQTSHPSHAKRIEVDLEDLESQSHSNPIIQPPVSDVAVGKETLPDVSGFSSFLPPSFHGLSTSTPQPSHTAIPDFGIEFRDGANEAESVTQASQSQPQAVESQATVPQNVFPSSPPSTPAASSSPPRTPSGPTRATSMQAMMRQADEDDVQILEFSSSAPVPQTPQKISRERPLTPPPERADLHTYHVSPQNLRTPERQPLKKSRTAPMLNGADSLSSPESMQTKRHADPAPRSPAKTLGNAKSLPIPRTPDGRVISVPTLTDLLATSRRSKPRPRPPSRKSRSASAGDSDIDPVTGEPSPAKSYLSSPASGSSAESTPASTKQAPQSPMSPLFTQNPSAFAPAATSTQVEAHSPSPLFTQNPSQFAPVATSTQIPHPPSPLERFETMHPRLGFGAFASRPSSQIVSGGGFLKATGSTLTRASSGLLGMAYSSQFDVEGQVDKVSDFLEKDVDFDAWVNVDDDADEVEVLQIVR</sequence>
<dbReference type="EMBL" id="ML170202">
    <property type="protein sequence ID" value="TDL18918.1"/>
    <property type="molecule type" value="Genomic_DNA"/>
</dbReference>